<proteinExistence type="predicted"/>
<dbReference type="Proteomes" id="UP001465976">
    <property type="component" value="Unassembled WGS sequence"/>
</dbReference>
<evidence type="ECO:0000259" key="2">
    <source>
        <dbReference type="Pfam" id="PF18803"/>
    </source>
</evidence>
<evidence type="ECO:0000313" key="3">
    <source>
        <dbReference type="EMBL" id="KAL0564360.1"/>
    </source>
</evidence>
<accession>A0ABR3ENE3</accession>
<feature type="compositionally biased region" description="Low complexity" evidence="1">
    <location>
        <begin position="38"/>
        <end position="47"/>
    </location>
</feature>
<dbReference type="InterPro" id="IPR040521">
    <property type="entry name" value="KDZ"/>
</dbReference>
<protein>
    <recommendedName>
        <fullName evidence="2">CxC2-like cysteine cluster KDZ transposase-associated domain-containing protein</fullName>
    </recommendedName>
</protein>
<dbReference type="InterPro" id="IPR041457">
    <property type="entry name" value="CxC2_KDZ-assoc"/>
</dbReference>
<dbReference type="PANTHER" id="PTHR33096:SF1">
    <property type="entry name" value="CXC1-LIKE CYSTEINE CLUSTER ASSOCIATED WITH KDZ TRANSPOSASES DOMAIN-CONTAINING PROTEIN"/>
    <property type="match status" value="1"/>
</dbReference>
<feature type="domain" description="CxC2-like cysteine cluster KDZ transposase-associated" evidence="2">
    <location>
        <begin position="217"/>
        <end position="317"/>
    </location>
</feature>
<reference evidence="3 4" key="1">
    <citation type="submission" date="2024-02" db="EMBL/GenBank/DDBJ databases">
        <title>A draft genome for the cacao thread blight pathogen Marasmius crinis-equi.</title>
        <authorList>
            <person name="Cohen S.P."/>
            <person name="Baruah I.K."/>
            <person name="Amoako-Attah I."/>
            <person name="Bukari Y."/>
            <person name="Meinhardt L.W."/>
            <person name="Bailey B.A."/>
        </authorList>
    </citation>
    <scope>NUCLEOTIDE SEQUENCE [LARGE SCALE GENOMIC DNA]</scope>
    <source>
        <strain evidence="3 4">GH-76</strain>
    </source>
</reference>
<dbReference type="EMBL" id="JBAHYK010002828">
    <property type="protein sequence ID" value="KAL0564360.1"/>
    <property type="molecule type" value="Genomic_DNA"/>
</dbReference>
<feature type="compositionally biased region" description="Basic and acidic residues" evidence="1">
    <location>
        <begin position="92"/>
        <end position="101"/>
    </location>
</feature>
<feature type="compositionally biased region" description="Acidic residues" evidence="1">
    <location>
        <begin position="102"/>
        <end position="114"/>
    </location>
</feature>
<gene>
    <name evidence="3" type="ORF">V5O48_017686</name>
</gene>
<feature type="compositionally biased region" description="Basic and acidic residues" evidence="1">
    <location>
        <begin position="10"/>
        <end position="23"/>
    </location>
</feature>
<name>A0ABR3ENE3_9AGAR</name>
<dbReference type="CDD" id="cd19757">
    <property type="entry name" value="Bbox1"/>
    <property type="match status" value="1"/>
</dbReference>
<dbReference type="PANTHER" id="PTHR33096">
    <property type="entry name" value="CXC2 DOMAIN-CONTAINING PROTEIN"/>
    <property type="match status" value="1"/>
</dbReference>
<feature type="region of interest" description="Disordered" evidence="1">
    <location>
        <begin position="1"/>
        <end position="121"/>
    </location>
</feature>
<comment type="caution">
    <text evidence="3">The sequence shown here is derived from an EMBL/GenBank/DDBJ whole genome shotgun (WGS) entry which is preliminary data.</text>
</comment>
<keyword evidence="4" id="KW-1185">Reference proteome</keyword>
<sequence>MAGAKRKRGKDTLPRGLEIHAPLEHGQPPPGWRPKWMSSGEGSSSANAEEEPGGKRQKTAGGSSSAKATIDEGDGTAIEPASQQEAMAVETDAGKDASKDESGDEDDENMATEDENGKKRAYQGASEYMRKFMDKKDTILDYLLMHESAYTLETPCECGEGRVTCFCRECPNLTPCCEDCFILAHRNMPWHWVQHWDPEDETIVELDITALRPEHAITIGHDKHQPTQCDEALSLEGPTNFTLVHTNGIHSTRVLWCKCHRSDGLGRLEKLLASQIFPASADQPRMGFTFEVMRDFHVHTLTSKKSAYDYVTALQQKATCAIPTERQDVYRQFLRAHRVWSALVAVKRAGLEHSVNRFFPNRRPDSIVVPCFICPERGFNALLDVMDNAPQRYIHLVQLTIAADGHFGLQRFRKTDDPDDVSLLPGQGFFPTDTEYNPYLKEVVQYAEEKSTCSKFNAIDMQNKLKFKGCAITGVVGIECGRHSVFFAMVDLHKGERFANVDFALARALRQYVFSLIPEQSLNAAKFFRRILMTYDVACVFHIHLRDRFETNFPDLAPIIDAMYLLVPKMHLYGHKEDCRFKFALNFLAGAARIHGEGIEPSWAETKQSGGSTRQMNHGHRHDKINDYHNFWNWLKVEGAVNLLEDHLVEAIDQVGKMVSYFVETSRINGKERVESWAAAAEAEKSWVELESDEERKRWKSIYRIDAKKLVSQAEVYKSLEANEEALAKTRSWQSNTNLTIQWIDKGIRVQVKQSELRSSPRNMSSQDQERARSNLTEELREFRELQLRDVPALGYLIAKVEDMNVNPEKETLFLPSDLSHRDVIKRFQLKAPEPSDPFAIAIRLGECGAIELQLRKGQANDAIEQLCNVLLHGMLLLNTKNRHARGQNLNLRSMKYIRRAVDKKGTW</sequence>
<evidence type="ECO:0000256" key="1">
    <source>
        <dbReference type="SAM" id="MobiDB-lite"/>
    </source>
</evidence>
<feature type="non-terminal residue" evidence="3">
    <location>
        <position position="908"/>
    </location>
</feature>
<dbReference type="Pfam" id="PF18758">
    <property type="entry name" value="KDZ"/>
    <property type="match status" value="1"/>
</dbReference>
<organism evidence="3 4">
    <name type="scientific">Marasmius crinis-equi</name>
    <dbReference type="NCBI Taxonomy" id="585013"/>
    <lineage>
        <taxon>Eukaryota</taxon>
        <taxon>Fungi</taxon>
        <taxon>Dikarya</taxon>
        <taxon>Basidiomycota</taxon>
        <taxon>Agaricomycotina</taxon>
        <taxon>Agaricomycetes</taxon>
        <taxon>Agaricomycetidae</taxon>
        <taxon>Agaricales</taxon>
        <taxon>Marasmiineae</taxon>
        <taxon>Marasmiaceae</taxon>
        <taxon>Marasmius</taxon>
    </lineage>
</organism>
<evidence type="ECO:0000313" key="4">
    <source>
        <dbReference type="Proteomes" id="UP001465976"/>
    </source>
</evidence>
<dbReference type="Pfam" id="PF18803">
    <property type="entry name" value="CxC2"/>
    <property type="match status" value="1"/>
</dbReference>